<proteinExistence type="predicted"/>
<feature type="compositionally biased region" description="Acidic residues" evidence="1">
    <location>
        <begin position="70"/>
        <end position="100"/>
    </location>
</feature>
<evidence type="ECO:0000313" key="2">
    <source>
        <dbReference type="EMBL" id="KAF8901135.1"/>
    </source>
</evidence>
<dbReference type="Proteomes" id="UP000724874">
    <property type="component" value="Unassembled WGS sequence"/>
</dbReference>
<dbReference type="EMBL" id="JADNYJ010000043">
    <property type="protein sequence ID" value="KAF8901135.1"/>
    <property type="molecule type" value="Genomic_DNA"/>
</dbReference>
<feature type="compositionally biased region" description="Basic residues" evidence="1">
    <location>
        <begin position="30"/>
        <end position="44"/>
    </location>
</feature>
<comment type="caution">
    <text evidence="2">The sequence shown here is derived from an EMBL/GenBank/DDBJ whole genome shotgun (WGS) entry which is preliminary data.</text>
</comment>
<evidence type="ECO:0000256" key="1">
    <source>
        <dbReference type="SAM" id="MobiDB-lite"/>
    </source>
</evidence>
<protein>
    <submittedName>
        <fullName evidence="2">Uncharacterized protein</fullName>
    </submittedName>
</protein>
<accession>A0A9P5NR23</accession>
<keyword evidence="3" id="KW-1185">Reference proteome</keyword>
<name>A0A9P5NR23_GYMJU</name>
<gene>
    <name evidence="2" type="ORF">CPB84DRAFT_1747146</name>
</gene>
<evidence type="ECO:0000313" key="3">
    <source>
        <dbReference type="Proteomes" id="UP000724874"/>
    </source>
</evidence>
<sequence length="100" mass="11708">MLKITFVRNTAILLQWSWVTGPSQIDKKSQRSHKNQSKMPQKHIQKAKKAYKSIKITPNMKQKFKKQNQTEDEAEEDENLGLDEGNIDDFELDEDDDDND</sequence>
<feature type="region of interest" description="Disordered" evidence="1">
    <location>
        <begin position="57"/>
        <end position="100"/>
    </location>
</feature>
<organism evidence="2 3">
    <name type="scientific">Gymnopilus junonius</name>
    <name type="common">Spectacular rustgill mushroom</name>
    <name type="synonym">Gymnopilus spectabilis subsp. junonius</name>
    <dbReference type="NCBI Taxonomy" id="109634"/>
    <lineage>
        <taxon>Eukaryota</taxon>
        <taxon>Fungi</taxon>
        <taxon>Dikarya</taxon>
        <taxon>Basidiomycota</taxon>
        <taxon>Agaricomycotina</taxon>
        <taxon>Agaricomycetes</taxon>
        <taxon>Agaricomycetidae</taxon>
        <taxon>Agaricales</taxon>
        <taxon>Agaricineae</taxon>
        <taxon>Hymenogastraceae</taxon>
        <taxon>Gymnopilus</taxon>
    </lineage>
</organism>
<feature type="region of interest" description="Disordered" evidence="1">
    <location>
        <begin position="23"/>
        <end position="44"/>
    </location>
</feature>
<dbReference type="AlphaFoldDB" id="A0A9P5NR23"/>
<reference evidence="2" key="1">
    <citation type="submission" date="2020-11" db="EMBL/GenBank/DDBJ databases">
        <authorList>
            <consortium name="DOE Joint Genome Institute"/>
            <person name="Ahrendt S."/>
            <person name="Riley R."/>
            <person name="Andreopoulos W."/>
            <person name="LaButti K."/>
            <person name="Pangilinan J."/>
            <person name="Ruiz-duenas F.J."/>
            <person name="Barrasa J.M."/>
            <person name="Sanchez-Garcia M."/>
            <person name="Camarero S."/>
            <person name="Miyauchi S."/>
            <person name="Serrano A."/>
            <person name="Linde D."/>
            <person name="Babiker R."/>
            <person name="Drula E."/>
            <person name="Ayuso-Fernandez I."/>
            <person name="Pacheco R."/>
            <person name="Padilla G."/>
            <person name="Ferreira P."/>
            <person name="Barriuso J."/>
            <person name="Kellner H."/>
            <person name="Castanera R."/>
            <person name="Alfaro M."/>
            <person name="Ramirez L."/>
            <person name="Pisabarro A.G."/>
            <person name="Kuo A."/>
            <person name="Tritt A."/>
            <person name="Lipzen A."/>
            <person name="He G."/>
            <person name="Yan M."/>
            <person name="Ng V."/>
            <person name="Cullen D."/>
            <person name="Martin F."/>
            <person name="Rosso M.-N."/>
            <person name="Henrissat B."/>
            <person name="Hibbett D."/>
            <person name="Martinez A.T."/>
            <person name="Grigoriev I.V."/>
        </authorList>
    </citation>
    <scope>NUCLEOTIDE SEQUENCE</scope>
    <source>
        <strain evidence="2">AH 44721</strain>
    </source>
</reference>